<reference evidence="1" key="3">
    <citation type="submission" date="2025-09" db="UniProtKB">
        <authorList>
            <consortium name="Ensembl"/>
        </authorList>
    </citation>
    <scope>IDENTIFICATION</scope>
</reference>
<proteinExistence type="predicted"/>
<dbReference type="GeneTree" id="ENSGT00990000210415"/>
<dbReference type="InParanoid" id="A0A674MJP4"/>
<reference evidence="1" key="2">
    <citation type="submission" date="2025-08" db="UniProtKB">
        <authorList>
            <consortium name="Ensembl"/>
        </authorList>
    </citation>
    <scope>IDENTIFICATION</scope>
</reference>
<dbReference type="Proteomes" id="UP000005226">
    <property type="component" value="Unplaced"/>
</dbReference>
<evidence type="ECO:0000313" key="2">
    <source>
        <dbReference type="Proteomes" id="UP000005226"/>
    </source>
</evidence>
<protein>
    <submittedName>
        <fullName evidence="1">Uncharacterized protein</fullName>
    </submittedName>
</protein>
<name>A0A674MJP4_TAKRU</name>
<evidence type="ECO:0000313" key="1">
    <source>
        <dbReference type="Ensembl" id="ENSTRUP00000061239.1"/>
    </source>
</evidence>
<organism evidence="1 2">
    <name type="scientific">Takifugu rubripes</name>
    <name type="common">Japanese pufferfish</name>
    <name type="synonym">Fugu rubripes</name>
    <dbReference type="NCBI Taxonomy" id="31033"/>
    <lineage>
        <taxon>Eukaryota</taxon>
        <taxon>Metazoa</taxon>
        <taxon>Chordata</taxon>
        <taxon>Craniata</taxon>
        <taxon>Vertebrata</taxon>
        <taxon>Euteleostomi</taxon>
        <taxon>Actinopterygii</taxon>
        <taxon>Neopterygii</taxon>
        <taxon>Teleostei</taxon>
        <taxon>Neoteleostei</taxon>
        <taxon>Acanthomorphata</taxon>
        <taxon>Eupercaria</taxon>
        <taxon>Tetraodontiformes</taxon>
        <taxon>Tetradontoidea</taxon>
        <taxon>Tetraodontidae</taxon>
        <taxon>Takifugu</taxon>
    </lineage>
</organism>
<dbReference type="Ensembl" id="ENSTRUT00000072560.1">
    <property type="protein sequence ID" value="ENSTRUP00000061239.1"/>
    <property type="gene ID" value="ENSTRUG00000031342.1"/>
</dbReference>
<sequence>MEIPVSNPVPCLTASCLPNGNDANDLALHFNPRFHDNLLSCFVLKAATVYRKKCRPIPSITSYIRIGGDFKLTSLKISK</sequence>
<reference evidence="1" key="1">
    <citation type="journal article" date="2011" name="Genome Biol. Evol.">
        <title>Integration of the genetic map and genome assembly of fugu facilitates insights into distinct features of genome evolution in teleosts and mammals.</title>
        <authorList>
            <person name="Kai W."/>
            <person name="Kikuchi K."/>
            <person name="Tohari S."/>
            <person name="Chew A.K."/>
            <person name="Tay A."/>
            <person name="Fujiwara A."/>
            <person name="Hosoya S."/>
            <person name="Suetake H."/>
            <person name="Naruse K."/>
            <person name="Brenner S."/>
            <person name="Suzuki Y."/>
            <person name="Venkatesh B."/>
        </authorList>
    </citation>
    <scope>NUCLEOTIDE SEQUENCE [LARGE SCALE GENOMIC DNA]</scope>
</reference>
<keyword evidence="2" id="KW-1185">Reference proteome</keyword>
<dbReference type="SUPFAM" id="SSF49899">
    <property type="entry name" value="Concanavalin A-like lectins/glucanases"/>
    <property type="match status" value="1"/>
</dbReference>
<accession>A0A674MJP4</accession>
<dbReference type="AlphaFoldDB" id="A0A674MJP4"/>
<dbReference type="InterPro" id="IPR013320">
    <property type="entry name" value="ConA-like_dom_sf"/>
</dbReference>